<dbReference type="EC" id="2.7.7.87" evidence="3 13"/>
<evidence type="ECO:0000256" key="9">
    <source>
        <dbReference type="ARBA" id="ARBA00022741"/>
    </source>
</evidence>
<dbReference type="InterPro" id="IPR005145">
    <property type="entry name" value="Sua5_C"/>
</dbReference>
<evidence type="ECO:0000256" key="4">
    <source>
        <dbReference type="ARBA" id="ARBA00015492"/>
    </source>
</evidence>
<evidence type="ECO:0000256" key="11">
    <source>
        <dbReference type="ARBA" id="ARBA00029774"/>
    </source>
</evidence>
<dbReference type="AlphaFoldDB" id="A0A249KAI2"/>
<evidence type="ECO:0000313" key="16">
    <source>
        <dbReference type="EMBL" id="ASY13804.1"/>
    </source>
</evidence>
<keyword evidence="9 13" id="KW-0547">Nucleotide-binding</keyword>
<feature type="binding site" evidence="14">
    <location>
        <position position="151"/>
    </location>
    <ligand>
        <name>ATP</name>
        <dbReference type="ChEBI" id="CHEBI:30616"/>
    </ligand>
</feature>
<keyword evidence="17" id="KW-1185">Reference proteome</keyword>
<keyword evidence="6 13" id="KW-0808">Transferase</keyword>
<name>A0A249KAI2_9ACTN</name>
<evidence type="ECO:0000313" key="17">
    <source>
        <dbReference type="Proteomes" id="UP000217171"/>
    </source>
</evidence>
<evidence type="ECO:0000256" key="7">
    <source>
        <dbReference type="ARBA" id="ARBA00022694"/>
    </source>
</evidence>
<evidence type="ECO:0000256" key="12">
    <source>
        <dbReference type="ARBA" id="ARBA00048366"/>
    </source>
</evidence>
<evidence type="ECO:0000256" key="8">
    <source>
        <dbReference type="ARBA" id="ARBA00022695"/>
    </source>
</evidence>
<accession>A0A249KAI2</accession>
<dbReference type="InterPro" id="IPR010923">
    <property type="entry name" value="T(6)A37_SUA5"/>
</dbReference>
<organism evidence="16 17">
    <name type="scientific">Candidatus Nanopelagicus hibericus</name>
    <dbReference type="NCBI Taxonomy" id="1884915"/>
    <lineage>
        <taxon>Bacteria</taxon>
        <taxon>Bacillati</taxon>
        <taxon>Actinomycetota</taxon>
        <taxon>Actinomycetes</taxon>
        <taxon>Candidatus Nanopelagicales</taxon>
        <taxon>Candidatus Nanopelagicaceae</taxon>
        <taxon>Candidatus Nanopelagicus</taxon>
    </lineage>
</organism>
<reference evidence="16 17" key="1">
    <citation type="submission" date="2016-07" db="EMBL/GenBank/DDBJ databases">
        <title>High microdiversification within the ubiquitous acI lineage of Actinobacteria.</title>
        <authorList>
            <person name="Neuenschwander S.M."/>
            <person name="Salcher M."/>
            <person name="Ghai R."/>
            <person name="Pernthaler J."/>
        </authorList>
    </citation>
    <scope>NUCLEOTIDE SEQUENCE [LARGE SCALE GENOMIC DNA]</scope>
    <source>
        <strain evidence="16">MMS-21-160</strain>
    </source>
</reference>
<feature type="domain" description="YrdC-like" evidence="15">
    <location>
        <begin position="9"/>
        <end position="202"/>
    </location>
</feature>
<keyword evidence="7 13" id="KW-0819">tRNA processing</keyword>
<dbReference type="InterPro" id="IPR017945">
    <property type="entry name" value="DHBP_synth_RibB-like_a/b_dom"/>
</dbReference>
<feature type="binding site" evidence="14">
    <location>
        <position position="141"/>
    </location>
    <ligand>
        <name>L-threonine</name>
        <dbReference type="ChEBI" id="CHEBI:57926"/>
    </ligand>
</feature>
<dbReference type="SUPFAM" id="SSF55821">
    <property type="entry name" value="YrdC/RibB"/>
    <property type="match status" value="1"/>
</dbReference>
<dbReference type="InterPro" id="IPR038385">
    <property type="entry name" value="Sua5/YwlC_C"/>
</dbReference>
<dbReference type="GO" id="GO:0008033">
    <property type="term" value="P:tRNA processing"/>
    <property type="evidence" value="ECO:0007669"/>
    <property type="project" value="UniProtKB-KW"/>
</dbReference>
<evidence type="ECO:0000259" key="15">
    <source>
        <dbReference type="PROSITE" id="PS51163"/>
    </source>
</evidence>
<dbReference type="GO" id="GO:0003725">
    <property type="term" value="F:double-stranded RNA binding"/>
    <property type="evidence" value="ECO:0007669"/>
    <property type="project" value="UniProtKB-UniRule"/>
</dbReference>
<evidence type="ECO:0000256" key="1">
    <source>
        <dbReference type="ARBA" id="ARBA00004496"/>
    </source>
</evidence>
<gene>
    <name evidence="16" type="ORF">B1s21160_05775</name>
</gene>
<dbReference type="PANTHER" id="PTHR17490:SF16">
    <property type="entry name" value="THREONYLCARBAMOYL-AMP SYNTHASE"/>
    <property type="match status" value="1"/>
</dbReference>
<feature type="binding site" evidence="14">
    <location>
        <position position="54"/>
    </location>
    <ligand>
        <name>ATP</name>
        <dbReference type="ChEBI" id="CHEBI:30616"/>
    </ligand>
</feature>
<evidence type="ECO:0000256" key="5">
    <source>
        <dbReference type="ARBA" id="ARBA00022490"/>
    </source>
</evidence>
<evidence type="ECO:0000256" key="14">
    <source>
        <dbReference type="PIRSR" id="PIRSR004930-1"/>
    </source>
</evidence>
<keyword evidence="5 13" id="KW-0963">Cytoplasm</keyword>
<dbReference type="PANTHER" id="PTHR17490">
    <property type="entry name" value="SUA5"/>
    <property type="match status" value="1"/>
</dbReference>
<dbReference type="PROSITE" id="PS51163">
    <property type="entry name" value="YRDC"/>
    <property type="match status" value="1"/>
</dbReference>
<evidence type="ECO:0000256" key="13">
    <source>
        <dbReference type="PIRNR" id="PIRNR004930"/>
    </source>
</evidence>
<dbReference type="NCBIfam" id="TIGR00057">
    <property type="entry name" value="L-threonylcarbamoyladenylate synthase"/>
    <property type="match status" value="1"/>
</dbReference>
<evidence type="ECO:0000256" key="3">
    <source>
        <dbReference type="ARBA" id="ARBA00012584"/>
    </source>
</evidence>
<comment type="similarity">
    <text evidence="2 13">Belongs to the SUA5 family.</text>
</comment>
<evidence type="ECO:0000256" key="10">
    <source>
        <dbReference type="ARBA" id="ARBA00022840"/>
    </source>
</evidence>
<feature type="binding site" evidence="14">
    <location>
        <position position="234"/>
    </location>
    <ligand>
        <name>ATP</name>
        <dbReference type="ChEBI" id="CHEBI:30616"/>
    </ligand>
</feature>
<keyword evidence="8 13" id="KW-0548">Nucleotidyltransferase</keyword>
<feature type="binding site" evidence="14">
    <location>
        <position position="198"/>
    </location>
    <ligand>
        <name>ATP</name>
        <dbReference type="ChEBI" id="CHEBI:30616"/>
    </ligand>
</feature>
<feature type="binding site" evidence="14">
    <location>
        <position position="31"/>
    </location>
    <ligand>
        <name>L-threonine</name>
        <dbReference type="ChEBI" id="CHEBI:57926"/>
    </ligand>
</feature>
<dbReference type="Pfam" id="PF03481">
    <property type="entry name" value="Sua5_C"/>
    <property type="match status" value="1"/>
</dbReference>
<comment type="catalytic activity">
    <reaction evidence="12 13">
        <text>L-threonine + hydrogencarbonate + ATP = L-threonylcarbamoyladenylate + diphosphate + H2O</text>
        <dbReference type="Rhea" id="RHEA:36407"/>
        <dbReference type="ChEBI" id="CHEBI:15377"/>
        <dbReference type="ChEBI" id="CHEBI:17544"/>
        <dbReference type="ChEBI" id="CHEBI:30616"/>
        <dbReference type="ChEBI" id="CHEBI:33019"/>
        <dbReference type="ChEBI" id="CHEBI:57926"/>
        <dbReference type="ChEBI" id="CHEBI:73682"/>
        <dbReference type="EC" id="2.7.7.87"/>
    </reaction>
</comment>
<dbReference type="GO" id="GO:0006450">
    <property type="term" value="P:regulation of translational fidelity"/>
    <property type="evidence" value="ECO:0007669"/>
    <property type="project" value="TreeGrafter"/>
</dbReference>
<dbReference type="Proteomes" id="UP000217171">
    <property type="component" value="Chromosome"/>
</dbReference>
<dbReference type="GO" id="GO:0000049">
    <property type="term" value="F:tRNA binding"/>
    <property type="evidence" value="ECO:0007669"/>
    <property type="project" value="TreeGrafter"/>
</dbReference>
<dbReference type="Pfam" id="PF01300">
    <property type="entry name" value="Sua5_yciO_yrdC"/>
    <property type="match status" value="1"/>
</dbReference>
<dbReference type="RefSeq" id="WP_095672777.1">
    <property type="nucleotide sequence ID" value="NZ_CP016771.1"/>
</dbReference>
<comment type="subcellular location">
    <subcellularLocation>
        <location evidence="1 13">Cytoplasm</location>
    </subcellularLocation>
</comment>
<feature type="binding site" evidence="14">
    <location>
        <position position="143"/>
    </location>
    <ligand>
        <name>ATP</name>
        <dbReference type="ChEBI" id="CHEBI:30616"/>
    </ligand>
</feature>
<dbReference type="PIRSF" id="PIRSF004930">
    <property type="entry name" value="Tln_factor_SUA5"/>
    <property type="match status" value="1"/>
</dbReference>
<sequence length="321" mass="34350">MEIISNCTQDDIKKAAKALKAGHLVAFPTETVYGLGADATNERAVGRIYSVKGRPSDHPLIVHVSSIHLVDKWAVNIPEYAMKLATQFWPGPMTLVLKRSELAKNFITGNQDSIGVRAPNHTIASSLLKEFELLGGFGVVAPSANRFGAVSPTSAPAVNQELGGKLIRGDLILDGGPSAVGVESTILDCTSTLPRILRPGVITRLMIEECLGLPLSTVQNKISPKFSGSHKSHYAPKARVLLNSLPSLGDGLIALSEIETPKGVIRLASPKNSIEYAQCLYEALRDGDNKNLSRIIAILPEGYGIEVAIKDRLIKASSKSD</sequence>
<dbReference type="EMBL" id="CP016771">
    <property type="protein sequence ID" value="ASY13804.1"/>
    <property type="molecule type" value="Genomic_DNA"/>
</dbReference>
<evidence type="ECO:0000256" key="2">
    <source>
        <dbReference type="ARBA" id="ARBA00007663"/>
    </source>
</evidence>
<comment type="function">
    <text evidence="13">Required for the formation of a threonylcarbamoyl group on adenosine at position 37 (t(6)A37) in tRNAs that read codons beginning with adenine.</text>
</comment>
<dbReference type="KEGG" id="nhi:B1s21160_05775"/>
<keyword evidence="10 13" id="KW-0067">ATP-binding</keyword>
<feature type="binding site" evidence="14">
    <location>
        <position position="117"/>
    </location>
    <ligand>
        <name>L-threonine</name>
        <dbReference type="ChEBI" id="CHEBI:57926"/>
    </ligand>
</feature>
<dbReference type="GO" id="GO:0005737">
    <property type="term" value="C:cytoplasm"/>
    <property type="evidence" value="ECO:0007669"/>
    <property type="project" value="UniProtKB-SubCell"/>
</dbReference>
<proteinExistence type="inferred from homology"/>
<dbReference type="Gene3D" id="3.40.50.11030">
    <property type="entry name" value="Threonylcarbamoyl-AMP synthase, C-terminal domain"/>
    <property type="match status" value="1"/>
</dbReference>
<dbReference type="InterPro" id="IPR006070">
    <property type="entry name" value="Sua5-like_dom"/>
</dbReference>
<dbReference type="GO" id="GO:0005524">
    <property type="term" value="F:ATP binding"/>
    <property type="evidence" value="ECO:0007669"/>
    <property type="project" value="UniProtKB-UniRule"/>
</dbReference>
<feature type="binding site" evidence="14">
    <location>
        <position position="184"/>
    </location>
    <ligand>
        <name>L-threonine</name>
        <dbReference type="ChEBI" id="CHEBI:57926"/>
    </ligand>
</feature>
<dbReference type="OrthoDB" id="9814580at2"/>
<feature type="binding site" evidence="14">
    <location>
        <position position="63"/>
    </location>
    <ligand>
        <name>ATP</name>
        <dbReference type="ChEBI" id="CHEBI:30616"/>
    </ligand>
</feature>
<dbReference type="Gene3D" id="3.90.870.10">
    <property type="entry name" value="DHBP synthase"/>
    <property type="match status" value="1"/>
</dbReference>
<protein>
    <recommendedName>
        <fullName evidence="4 13">Threonylcarbamoyl-AMP synthase</fullName>
        <shortName evidence="13">TC-AMP synthase</shortName>
        <ecNumber evidence="3 13">2.7.7.87</ecNumber>
    </recommendedName>
    <alternativeName>
        <fullName evidence="11 13">L-threonylcarbamoyladenylate synthase</fullName>
    </alternativeName>
</protein>
<dbReference type="GO" id="GO:0061710">
    <property type="term" value="F:L-threonylcarbamoyladenylate synthase"/>
    <property type="evidence" value="ECO:0007669"/>
    <property type="project" value="UniProtKB-EC"/>
</dbReference>
<dbReference type="InterPro" id="IPR050156">
    <property type="entry name" value="TC-AMP_synthase_SUA5"/>
</dbReference>
<evidence type="ECO:0000256" key="6">
    <source>
        <dbReference type="ARBA" id="ARBA00022679"/>
    </source>
</evidence>